<dbReference type="Proteomes" id="UP000034392">
    <property type="component" value="Chromosome"/>
</dbReference>
<dbReference type="Pfam" id="PF07715">
    <property type="entry name" value="Plug"/>
    <property type="match status" value="1"/>
</dbReference>
<evidence type="ECO:0000256" key="7">
    <source>
        <dbReference type="ARBA" id="ARBA00023136"/>
    </source>
</evidence>
<keyword evidence="6 11" id="KW-0798">TonB box</keyword>
<dbReference type="InterPro" id="IPR000531">
    <property type="entry name" value="Beta-barrel_TonB"/>
</dbReference>
<accession>A0A0F7KWR5</accession>
<evidence type="ECO:0000256" key="11">
    <source>
        <dbReference type="RuleBase" id="RU003357"/>
    </source>
</evidence>
<reference evidence="15" key="1">
    <citation type="submission" date="2015-05" db="EMBL/GenBank/DDBJ databases">
        <title>The complete genome of Altererythrobacter atlanticus strain 26DY36.</title>
        <authorList>
            <person name="Wu Y.-H."/>
            <person name="Cheng H."/>
            <person name="Wu X.-W."/>
        </authorList>
    </citation>
    <scope>NUCLEOTIDE SEQUENCE [LARGE SCALE GENOMIC DNA]</scope>
    <source>
        <strain evidence="15">26DY36</strain>
    </source>
</reference>
<evidence type="ECO:0000256" key="2">
    <source>
        <dbReference type="ARBA" id="ARBA00022448"/>
    </source>
</evidence>
<dbReference type="Gene3D" id="2.40.170.20">
    <property type="entry name" value="TonB-dependent receptor, beta-barrel domain"/>
    <property type="match status" value="1"/>
</dbReference>
<evidence type="ECO:0000256" key="10">
    <source>
        <dbReference type="PROSITE-ProRule" id="PRU10144"/>
    </source>
</evidence>
<evidence type="ECO:0000256" key="8">
    <source>
        <dbReference type="ARBA" id="ARBA00023237"/>
    </source>
</evidence>
<organism evidence="15 16">
    <name type="scientific">Croceibacterium atlanticum</name>
    <dbReference type="NCBI Taxonomy" id="1267766"/>
    <lineage>
        <taxon>Bacteria</taxon>
        <taxon>Pseudomonadati</taxon>
        <taxon>Pseudomonadota</taxon>
        <taxon>Alphaproteobacteria</taxon>
        <taxon>Sphingomonadales</taxon>
        <taxon>Erythrobacteraceae</taxon>
        <taxon>Croceibacterium</taxon>
    </lineage>
</organism>
<comment type="similarity">
    <text evidence="9 11">Belongs to the TonB-dependent receptor family.</text>
</comment>
<proteinExistence type="inferred from homology"/>
<dbReference type="PANTHER" id="PTHR47234:SF2">
    <property type="entry name" value="TONB-DEPENDENT RECEPTOR"/>
    <property type="match status" value="1"/>
</dbReference>
<keyword evidence="16" id="KW-1185">Reference proteome</keyword>
<gene>
    <name evidence="15" type="primary">btuB_11</name>
    <name evidence="15" type="ORF">WYH_03090</name>
</gene>
<evidence type="ECO:0000256" key="1">
    <source>
        <dbReference type="ARBA" id="ARBA00004571"/>
    </source>
</evidence>
<evidence type="ECO:0000256" key="3">
    <source>
        <dbReference type="ARBA" id="ARBA00022452"/>
    </source>
</evidence>
<dbReference type="KEGG" id="aay:WYH_03090"/>
<dbReference type="InterPro" id="IPR012910">
    <property type="entry name" value="Plug_dom"/>
</dbReference>
<comment type="subcellular location">
    <subcellularLocation>
        <location evidence="1 9">Cell outer membrane</location>
        <topology evidence="1 9">Multi-pass membrane protein</topology>
    </subcellularLocation>
</comment>
<feature type="domain" description="TonB-dependent receptor-like beta-barrel" evidence="13">
    <location>
        <begin position="580"/>
        <end position="1198"/>
    </location>
</feature>
<dbReference type="STRING" id="1267766.WYH_03090"/>
<dbReference type="PROSITE" id="PS01156">
    <property type="entry name" value="TONB_DEPENDENT_REC_2"/>
    <property type="match status" value="1"/>
</dbReference>
<keyword evidence="7 9" id="KW-0472">Membrane</keyword>
<dbReference type="EMBL" id="CP011452">
    <property type="protein sequence ID" value="AKH44109.1"/>
    <property type="molecule type" value="Genomic_DNA"/>
</dbReference>
<dbReference type="Pfam" id="PF00593">
    <property type="entry name" value="TonB_dep_Rec_b-barrel"/>
    <property type="match status" value="1"/>
</dbReference>
<keyword evidence="2 9" id="KW-0813">Transport</keyword>
<evidence type="ECO:0000256" key="9">
    <source>
        <dbReference type="PROSITE-ProRule" id="PRU01360"/>
    </source>
</evidence>
<name>A0A0F7KWR5_9SPHN</name>
<dbReference type="InterPro" id="IPR037066">
    <property type="entry name" value="Plug_dom_sf"/>
</dbReference>
<dbReference type="InterPro" id="IPR036942">
    <property type="entry name" value="Beta-barrel_TonB_sf"/>
</dbReference>
<evidence type="ECO:0000259" key="13">
    <source>
        <dbReference type="Pfam" id="PF00593"/>
    </source>
</evidence>
<dbReference type="RefSeq" id="WP_053833624.1">
    <property type="nucleotide sequence ID" value="NZ_CP011452.2"/>
</dbReference>
<evidence type="ECO:0000256" key="4">
    <source>
        <dbReference type="ARBA" id="ARBA00022692"/>
    </source>
</evidence>
<feature type="domain" description="TonB-dependent receptor plug" evidence="14">
    <location>
        <begin position="131"/>
        <end position="212"/>
    </location>
</feature>
<keyword evidence="8 9" id="KW-0998">Cell outer membrane</keyword>
<feature type="chain" id="PRO_5002518221" evidence="12">
    <location>
        <begin position="35"/>
        <end position="1243"/>
    </location>
</feature>
<sequence>MTFREPGNRTICLRAWLAGGVGLAALAVAAPAAAQVSSQAAEADCAANPQDARCAGIGTSAVPSAPAEAIVVTGSRIARKDYEANSPIVTVDDAFLKQSATAAVEEQLNRLPQFVVAESSTTLNTVSGTSGPVAAGTSIQPSATSTPGAATVSLRGVGANRTLVLIDGRRGTPGNANGAVDVSTIPSAALQRVEIISGGASATYGADAIAGVTNFILKRDFQGVEIDAQAGVNQQGDGFEYQLSGIVGSDFDSGRGNVSLAMSVNTRELLMQSDNPFYRKLWADPDTTSGGLLGVARPGITGIGLTPNQINPATGLPLSTPGAGCEFQVAPRGCVLTDYFAGSTPGVPNNTTAVYLNQDGSLFSPSSFFGANYDARGSVGFFKLWDAVDAQSGVYWKTTSAGTLYGISTNTAQVVPSDRYNFLARGNYEINDWIGVFAQGLFSNSTTYTALEPSAASNLYIPWGDGKYTGAISGGYPQAVYQNPSVPSAVIGTQNVVNGQIVTTYAPNPAFIDIYSGILPCATRGDPGYNPTGCTNTEAFQAVVPGSIQALLNARPDPNARVSLAGMLPNPRESYQDVTTYTLIAGLEGYVPGTDWTWEAFVNHGIARTISRQTGMYSLNRLRAVISAPNFGQNFEYTGNQYTNGSGATTGSCTTGLNFFGGYQGISDDCRQAIAEDNKNIGTSRQTIVEANMQGGLFEIPWAGDDVRFAAGATYREARYEFLPSGQASAGREFLDSLVGSAASTIMENTGYNTREFYGELLIPLVADLPLIESFSLEVGGRMSDYSTSGTSYTYKILGDWQVTDWLRLRGGYNRAERAPNIGEQMLEMQRSISIDPIGDVCSTRHNNLFSANPNANSSTALDVQAVCLELMARDNGGVYAPITNPDGSPNPNSFYNPADALVRQAVGGGFSTAPRVGTEVYRRDINPSAPVLQPEKADTWTVGAVIRSPLASGPLSRLSLTVDYFNIKISDPISVIGAGAQLLRCVSPAYNPAAAGVAAGATSSADLNDPEIRARAQAALANAESTCSGVFRDPSTGLNFTGQFNTADTVGTYGNEGLVKLSGIDANLSWSTDAGPGSVFLNLNANYMIDFKIRAFDGQPLVDYVGTTGTGALGVSSGSSFEYKIFGVLGYNLGPASISLQWQHLPKTEDGNEALYLNGLAAEGSDQTGLPAYNLFHLNTSYQLSDVVRLRFGVDNLFNTRPPLTNIDANIDRSLGQIPGGSYSLFHDTLGRRFSFGANVSF</sequence>
<dbReference type="PATRIC" id="fig|1267766.3.peg.3131"/>
<dbReference type="PANTHER" id="PTHR47234">
    <property type="match status" value="1"/>
</dbReference>
<feature type="short sequence motif" description="TonB C-terminal box" evidence="10">
    <location>
        <begin position="1226"/>
        <end position="1243"/>
    </location>
</feature>
<dbReference type="InterPro" id="IPR039426">
    <property type="entry name" value="TonB-dep_rcpt-like"/>
</dbReference>
<evidence type="ECO:0000256" key="6">
    <source>
        <dbReference type="ARBA" id="ARBA00023077"/>
    </source>
</evidence>
<keyword evidence="3 9" id="KW-1134">Transmembrane beta strand</keyword>
<dbReference type="GO" id="GO:0009279">
    <property type="term" value="C:cell outer membrane"/>
    <property type="evidence" value="ECO:0007669"/>
    <property type="project" value="UniProtKB-SubCell"/>
</dbReference>
<feature type="signal peptide" evidence="12">
    <location>
        <begin position="1"/>
        <end position="34"/>
    </location>
</feature>
<dbReference type="Gene3D" id="2.170.130.10">
    <property type="entry name" value="TonB-dependent receptor, plug domain"/>
    <property type="match status" value="1"/>
</dbReference>
<keyword evidence="5 12" id="KW-0732">Signal</keyword>
<dbReference type="InterPro" id="IPR010917">
    <property type="entry name" value="TonB_rcpt_CS"/>
</dbReference>
<dbReference type="SUPFAM" id="SSF56935">
    <property type="entry name" value="Porins"/>
    <property type="match status" value="1"/>
</dbReference>
<dbReference type="PROSITE" id="PS52016">
    <property type="entry name" value="TONB_DEPENDENT_REC_3"/>
    <property type="match status" value="1"/>
</dbReference>
<evidence type="ECO:0000256" key="5">
    <source>
        <dbReference type="ARBA" id="ARBA00022729"/>
    </source>
</evidence>
<dbReference type="AlphaFoldDB" id="A0A0F7KWR5"/>
<protein>
    <submittedName>
        <fullName evidence="15">Vitamin B12 transporter BtuB</fullName>
    </submittedName>
</protein>
<evidence type="ECO:0000313" key="16">
    <source>
        <dbReference type="Proteomes" id="UP000034392"/>
    </source>
</evidence>
<evidence type="ECO:0000256" key="12">
    <source>
        <dbReference type="SAM" id="SignalP"/>
    </source>
</evidence>
<keyword evidence="4 9" id="KW-0812">Transmembrane</keyword>
<evidence type="ECO:0000259" key="14">
    <source>
        <dbReference type="Pfam" id="PF07715"/>
    </source>
</evidence>
<evidence type="ECO:0000313" key="15">
    <source>
        <dbReference type="EMBL" id="AKH44109.1"/>
    </source>
</evidence>